<sequence length="107" mass="11578">MDLSWVVLDRSVRLVASTDERTTGGESVWDIVVDRVDEVDLRRIEGEEGIIGGGGADNAGEKEESVGLVGWVREGSVRLVPDLAAPPKISTCWRRPSRSPFSCIASP</sequence>
<evidence type="ECO:0000313" key="2">
    <source>
        <dbReference type="Proteomes" id="UP001164776"/>
    </source>
</evidence>
<accession>A0A9W7X853</accession>
<dbReference type="AlphaFoldDB" id="A0A9W7X853"/>
<dbReference type="EMBL" id="MU630191">
    <property type="protein sequence ID" value="KAJ1254285.1"/>
    <property type="molecule type" value="Genomic_DNA"/>
</dbReference>
<reference evidence="1 2" key="1">
    <citation type="submission" date="2022-10" db="EMBL/GenBank/DDBJ databases">
        <title>WGS assembly of Paspalum vaginatum 540-79.</title>
        <authorList>
            <person name="Sun G."/>
            <person name="Wase N."/>
            <person name="Shu S."/>
            <person name="Jenkins J."/>
            <person name="Zhou B."/>
            <person name="Torres-Rodriguez J."/>
            <person name="Chen C."/>
            <person name="Sandor L."/>
            <person name="Plott C."/>
            <person name="Yoshinga Y."/>
            <person name="Daum C."/>
            <person name="Qi P."/>
            <person name="Barry K."/>
            <person name="Lipzen A."/>
            <person name="Berry L."/>
            <person name="Pedersen C."/>
            <person name="Gottilla T."/>
            <person name="Foltz A."/>
            <person name="Yu H."/>
            <person name="O'Malley R."/>
            <person name="Zhang C."/>
            <person name="Devos K."/>
            <person name="Sigmon B."/>
            <person name="Yu B."/>
            <person name="Obata T."/>
            <person name="Schmutz J."/>
            <person name="Schnable J."/>
        </authorList>
    </citation>
    <scope>NUCLEOTIDE SEQUENCE [LARGE SCALE GENOMIC DNA]</scope>
    <source>
        <strain evidence="2">cv. 540-79</strain>
    </source>
</reference>
<dbReference type="Proteomes" id="UP001164776">
    <property type="component" value="Unassembled WGS sequence"/>
</dbReference>
<protein>
    <submittedName>
        <fullName evidence="1">Uncharacterized protein</fullName>
    </submittedName>
</protein>
<proteinExistence type="predicted"/>
<organism evidence="1 2">
    <name type="scientific">Paspalum vaginatum</name>
    <name type="common">seashore paspalum</name>
    <dbReference type="NCBI Taxonomy" id="158149"/>
    <lineage>
        <taxon>Eukaryota</taxon>
        <taxon>Viridiplantae</taxon>
        <taxon>Streptophyta</taxon>
        <taxon>Embryophyta</taxon>
        <taxon>Tracheophyta</taxon>
        <taxon>Spermatophyta</taxon>
        <taxon>Magnoliopsida</taxon>
        <taxon>Liliopsida</taxon>
        <taxon>Poales</taxon>
        <taxon>Poaceae</taxon>
        <taxon>PACMAD clade</taxon>
        <taxon>Panicoideae</taxon>
        <taxon>Andropogonodae</taxon>
        <taxon>Paspaleae</taxon>
        <taxon>Paspalinae</taxon>
        <taxon>Paspalum</taxon>
    </lineage>
</organism>
<comment type="caution">
    <text evidence="1">The sequence shown here is derived from an EMBL/GenBank/DDBJ whole genome shotgun (WGS) entry which is preliminary data.</text>
</comment>
<dbReference type="OrthoDB" id="686349at2759"/>
<evidence type="ECO:0000313" key="1">
    <source>
        <dbReference type="EMBL" id="KAJ1254285.1"/>
    </source>
</evidence>
<gene>
    <name evidence="1" type="ORF">BS78_K093600</name>
</gene>
<keyword evidence="2" id="KW-1185">Reference proteome</keyword>
<name>A0A9W7X853_9POAL</name>